<dbReference type="InterPro" id="IPR037737">
    <property type="entry name" value="Srf1"/>
</dbReference>
<gene>
    <name evidence="3" type="ORF">CAC42_4110</name>
</gene>
<feature type="transmembrane region" description="Helical" evidence="2">
    <location>
        <begin position="228"/>
        <end position="247"/>
    </location>
</feature>
<dbReference type="GO" id="GO:0000324">
    <property type="term" value="C:fungal-type vacuole"/>
    <property type="evidence" value="ECO:0007669"/>
    <property type="project" value="TreeGrafter"/>
</dbReference>
<protein>
    <submittedName>
        <fullName evidence="3">Regulator of phospholipase D SRF1</fullName>
    </submittedName>
</protein>
<sequence length="347" mass="39119">MAQDWASSTVHNNRNTDTPDTKVVEEQDEDARPQLKSIPPWVITPDQHDRRSQLIQSLLRPQTPVIPHHQYLPEQQRAGRATKGRRWDHLRNAEPAMLDQTLHESSARWLPFMLSGPQYKPIEVQGAEVMSDTWMEENMAVWASNYDTGDDDQPAEKHRSFLFDAARRRGSVNKAKGTILKNPFVPLVFRLITACFTLAALGLGARVYRETDNLNMTADEGCVQRASTYIAIIVDTIAVPYIVYVTLDEYTSRPLGLRSATAKTALLLIDLYFIVFYSSNLALAFDSLTDTRWACYSSGRQQTCPKDTAICSSQTGLSAVLLVALVTWCITFSISVLRVVKRLRPDE</sequence>
<feature type="compositionally biased region" description="Basic and acidic residues" evidence="1">
    <location>
        <begin position="17"/>
        <end position="33"/>
    </location>
</feature>
<keyword evidence="2" id="KW-1133">Transmembrane helix</keyword>
<keyword evidence="2" id="KW-0472">Membrane</keyword>
<dbReference type="PANTHER" id="PTHR36819:SF1">
    <property type="entry name" value="REGULATOR OF PHOSPHOLIPASE D SRF1"/>
    <property type="match status" value="1"/>
</dbReference>
<dbReference type="Proteomes" id="UP000243797">
    <property type="component" value="Unassembled WGS sequence"/>
</dbReference>
<dbReference type="OrthoDB" id="2589563at2759"/>
<organism evidence="3 4">
    <name type="scientific">Sphaceloma murrayae</name>
    <dbReference type="NCBI Taxonomy" id="2082308"/>
    <lineage>
        <taxon>Eukaryota</taxon>
        <taxon>Fungi</taxon>
        <taxon>Dikarya</taxon>
        <taxon>Ascomycota</taxon>
        <taxon>Pezizomycotina</taxon>
        <taxon>Dothideomycetes</taxon>
        <taxon>Dothideomycetidae</taxon>
        <taxon>Myriangiales</taxon>
        <taxon>Elsinoaceae</taxon>
        <taxon>Sphaceloma</taxon>
    </lineage>
</organism>
<feature type="transmembrane region" description="Helical" evidence="2">
    <location>
        <begin position="317"/>
        <end position="340"/>
    </location>
</feature>
<evidence type="ECO:0000313" key="4">
    <source>
        <dbReference type="Proteomes" id="UP000243797"/>
    </source>
</evidence>
<evidence type="ECO:0000256" key="1">
    <source>
        <dbReference type="SAM" id="MobiDB-lite"/>
    </source>
</evidence>
<reference evidence="3 4" key="1">
    <citation type="submission" date="2017-06" db="EMBL/GenBank/DDBJ databases">
        <title>Draft genome sequence of a variant of Elsinoe murrayae.</title>
        <authorList>
            <person name="Cheng Q."/>
        </authorList>
    </citation>
    <scope>NUCLEOTIDE SEQUENCE [LARGE SCALE GENOMIC DNA]</scope>
    <source>
        <strain evidence="3 4">CQ-2017a</strain>
    </source>
</reference>
<feature type="region of interest" description="Disordered" evidence="1">
    <location>
        <begin position="1"/>
        <end position="49"/>
    </location>
</feature>
<evidence type="ECO:0000256" key="2">
    <source>
        <dbReference type="SAM" id="Phobius"/>
    </source>
</evidence>
<keyword evidence="2" id="KW-0812">Transmembrane</keyword>
<dbReference type="GO" id="GO:0071944">
    <property type="term" value="C:cell periphery"/>
    <property type="evidence" value="ECO:0007669"/>
    <property type="project" value="TreeGrafter"/>
</dbReference>
<dbReference type="PANTHER" id="PTHR36819">
    <property type="entry name" value="REGULATOR OF PHOSPHOLIPASE D SRF1"/>
    <property type="match status" value="1"/>
</dbReference>
<comment type="caution">
    <text evidence="3">The sequence shown here is derived from an EMBL/GenBank/DDBJ whole genome shotgun (WGS) entry which is preliminary data.</text>
</comment>
<name>A0A2K1QKG4_9PEZI</name>
<accession>A0A2K1QKG4</accession>
<dbReference type="InParanoid" id="A0A2K1QKG4"/>
<evidence type="ECO:0000313" key="3">
    <source>
        <dbReference type="EMBL" id="PNS15658.1"/>
    </source>
</evidence>
<proteinExistence type="predicted"/>
<keyword evidence="4" id="KW-1185">Reference proteome</keyword>
<feature type="compositionally biased region" description="Polar residues" evidence="1">
    <location>
        <begin position="1"/>
        <end position="16"/>
    </location>
</feature>
<dbReference type="AlphaFoldDB" id="A0A2K1QKG4"/>
<feature type="transmembrane region" description="Helical" evidence="2">
    <location>
        <begin position="267"/>
        <end position="285"/>
    </location>
</feature>
<dbReference type="EMBL" id="NKHZ01000068">
    <property type="protein sequence ID" value="PNS15658.1"/>
    <property type="molecule type" value="Genomic_DNA"/>
</dbReference>
<feature type="transmembrane region" description="Helical" evidence="2">
    <location>
        <begin position="184"/>
        <end position="208"/>
    </location>
</feature>